<evidence type="ECO:0000313" key="2">
    <source>
        <dbReference type="EMBL" id="KOB66253.1"/>
    </source>
</evidence>
<dbReference type="SUPFAM" id="SSF103473">
    <property type="entry name" value="MFS general substrate transporter"/>
    <property type="match status" value="1"/>
</dbReference>
<feature type="transmembrane region" description="Helical" evidence="1">
    <location>
        <begin position="45"/>
        <end position="64"/>
    </location>
</feature>
<dbReference type="EMBL" id="JTDY01006140">
    <property type="protein sequence ID" value="KOB66253.1"/>
    <property type="molecule type" value="Genomic_DNA"/>
</dbReference>
<keyword evidence="3" id="KW-1185">Reference proteome</keyword>
<dbReference type="Gene3D" id="1.20.1250.20">
    <property type="entry name" value="MFS general substrate transporter like domains"/>
    <property type="match status" value="1"/>
</dbReference>
<organism evidence="2 3">
    <name type="scientific">Operophtera brumata</name>
    <name type="common">Winter moth</name>
    <name type="synonym">Phalaena brumata</name>
    <dbReference type="NCBI Taxonomy" id="104452"/>
    <lineage>
        <taxon>Eukaryota</taxon>
        <taxon>Metazoa</taxon>
        <taxon>Ecdysozoa</taxon>
        <taxon>Arthropoda</taxon>
        <taxon>Hexapoda</taxon>
        <taxon>Insecta</taxon>
        <taxon>Pterygota</taxon>
        <taxon>Neoptera</taxon>
        <taxon>Endopterygota</taxon>
        <taxon>Lepidoptera</taxon>
        <taxon>Glossata</taxon>
        <taxon>Ditrysia</taxon>
        <taxon>Geometroidea</taxon>
        <taxon>Geometridae</taxon>
        <taxon>Larentiinae</taxon>
        <taxon>Operophtera</taxon>
    </lineage>
</organism>
<dbReference type="AlphaFoldDB" id="A0A0L7KSL4"/>
<dbReference type="InterPro" id="IPR036259">
    <property type="entry name" value="MFS_trans_sf"/>
</dbReference>
<feature type="transmembrane region" description="Helical" evidence="1">
    <location>
        <begin position="70"/>
        <end position="99"/>
    </location>
</feature>
<protein>
    <submittedName>
        <fullName evidence="2">Putative inorganic phosphate cotransporter-like protein</fullName>
    </submittedName>
</protein>
<dbReference type="Proteomes" id="UP000037510">
    <property type="component" value="Unassembled WGS sequence"/>
</dbReference>
<proteinExistence type="predicted"/>
<gene>
    <name evidence="2" type="ORF">OBRU01_21489</name>
</gene>
<name>A0A0L7KSL4_OPEBR</name>
<evidence type="ECO:0000313" key="3">
    <source>
        <dbReference type="Proteomes" id="UP000037510"/>
    </source>
</evidence>
<comment type="caution">
    <text evidence="2">The sequence shown here is derived from an EMBL/GenBank/DDBJ whole genome shotgun (WGS) entry which is preliminary data.</text>
</comment>
<sequence>MIFLGYFLIYLVRYNLSVHIVGMAQLSNREAVDIISWDDMKIGKLFSAYHIGFCVCFPIFHSFGDRIGPTWLVGITGLISGVLSCLTPASAYFNFWALFMHWVPPTERNHFMWAYCGKENKYNLLEHFQVC</sequence>
<keyword evidence="1" id="KW-0812">Transmembrane</keyword>
<keyword evidence="1" id="KW-1133">Transmembrane helix</keyword>
<reference evidence="2 3" key="1">
    <citation type="journal article" date="2015" name="Genome Biol. Evol.">
        <title>The genome of winter moth (Operophtera brumata) provides a genomic perspective on sexual dimorphism and phenology.</title>
        <authorList>
            <person name="Derks M.F."/>
            <person name="Smit S."/>
            <person name="Salis L."/>
            <person name="Schijlen E."/>
            <person name="Bossers A."/>
            <person name="Mateman C."/>
            <person name="Pijl A.S."/>
            <person name="de Ridder D."/>
            <person name="Groenen M.A."/>
            <person name="Visser M.E."/>
            <person name="Megens H.J."/>
        </authorList>
    </citation>
    <scope>NUCLEOTIDE SEQUENCE [LARGE SCALE GENOMIC DNA]</scope>
    <source>
        <strain evidence="2">WM2013NL</strain>
        <tissue evidence="2">Head and thorax</tissue>
    </source>
</reference>
<keyword evidence="1" id="KW-0472">Membrane</keyword>
<feature type="transmembrane region" description="Helical" evidence="1">
    <location>
        <begin position="6"/>
        <end position="24"/>
    </location>
</feature>
<accession>A0A0L7KSL4</accession>
<evidence type="ECO:0000256" key="1">
    <source>
        <dbReference type="SAM" id="Phobius"/>
    </source>
</evidence>